<dbReference type="Proteomes" id="UP001063166">
    <property type="component" value="Unassembled WGS sequence"/>
</dbReference>
<dbReference type="Pfam" id="PF00618">
    <property type="entry name" value="RasGEF_N"/>
    <property type="match status" value="1"/>
</dbReference>
<dbReference type="Gene3D" id="1.20.870.10">
    <property type="entry name" value="Son of sevenless (SoS) protein Chain: S domain 1"/>
    <property type="match status" value="1"/>
</dbReference>
<dbReference type="CDD" id="cd00174">
    <property type="entry name" value="SH3"/>
    <property type="match status" value="1"/>
</dbReference>
<dbReference type="PROSITE" id="PS50002">
    <property type="entry name" value="SH3"/>
    <property type="match status" value="1"/>
</dbReference>
<reference evidence="9" key="1">
    <citation type="submission" date="2022-07" db="EMBL/GenBank/DDBJ databases">
        <title>The genome of Lyophyllum shimeji provides insight into the initial evolution of ectomycorrhizal fungal genome.</title>
        <authorList>
            <person name="Kobayashi Y."/>
            <person name="Shibata T."/>
            <person name="Hirakawa H."/>
            <person name="Shigenobu S."/>
            <person name="Nishiyama T."/>
            <person name="Yamada A."/>
            <person name="Hasebe M."/>
            <person name="Kawaguchi M."/>
        </authorList>
    </citation>
    <scope>NUCLEOTIDE SEQUENCE</scope>
    <source>
        <strain evidence="9">AT787</strain>
    </source>
</reference>
<name>A0A9P3UIM4_LYOSH</name>
<proteinExistence type="predicted"/>
<gene>
    <name evidence="9" type="ORF">LshimejAT787_0300420</name>
</gene>
<dbReference type="PANTHER" id="PTHR23113">
    <property type="entry name" value="GUANINE NUCLEOTIDE EXCHANGE FACTOR"/>
    <property type="match status" value="1"/>
</dbReference>
<dbReference type="SMART" id="SM00326">
    <property type="entry name" value="SH3"/>
    <property type="match status" value="1"/>
</dbReference>
<dbReference type="Pfam" id="PF00018">
    <property type="entry name" value="SH3_1"/>
    <property type="match status" value="1"/>
</dbReference>
<feature type="region of interest" description="Disordered" evidence="5">
    <location>
        <begin position="154"/>
        <end position="183"/>
    </location>
</feature>
<feature type="domain" description="N-terminal Ras-GEF" evidence="8">
    <location>
        <begin position="338"/>
        <end position="475"/>
    </location>
</feature>
<feature type="domain" description="SH3" evidence="6">
    <location>
        <begin position="58"/>
        <end position="119"/>
    </location>
</feature>
<comment type="caution">
    <text evidence="9">The sequence shown here is derived from an EMBL/GenBank/DDBJ whole genome shotgun (WGS) entry which is preliminary data.</text>
</comment>
<dbReference type="OrthoDB" id="10255964at2759"/>
<evidence type="ECO:0000256" key="4">
    <source>
        <dbReference type="PROSITE-ProRule" id="PRU00192"/>
    </source>
</evidence>
<dbReference type="PROSITE" id="PS50212">
    <property type="entry name" value="RASGEF_NTER"/>
    <property type="match status" value="1"/>
</dbReference>
<evidence type="ECO:0000259" key="8">
    <source>
        <dbReference type="PROSITE" id="PS50212"/>
    </source>
</evidence>
<dbReference type="Pfam" id="PF00617">
    <property type="entry name" value="RasGEF"/>
    <property type="match status" value="1"/>
</dbReference>
<dbReference type="SMART" id="SM00147">
    <property type="entry name" value="RasGEF"/>
    <property type="match status" value="1"/>
</dbReference>
<dbReference type="InterPro" id="IPR001895">
    <property type="entry name" value="RASGEF_cat_dom"/>
</dbReference>
<dbReference type="Gene3D" id="1.10.840.10">
    <property type="entry name" value="Ras guanine-nucleotide exchange factors catalytic domain"/>
    <property type="match status" value="1"/>
</dbReference>
<dbReference type="InterPro" id="IPR000651">
    <property type="entry name" value="Ras-like_Gua-exchang_fac_N"/>
</dbReference>
<keyword evidence="1 4" id="KW-0728">SH3 domain</keyword>
<dbReference type="PROSITE" id="PS50009">
    <property type="entry name" value="RASGEF_CAT"/>
    <property type="match status" value="1"/>
</dbReference>
<evidence type="ECO:0000259" key="7">
    <source>
        <dbReference type="PROSITE" id="PS50009"/>
    </source>
</evidence>
<evidence type="ECO:0000259" key="6">
    <source>
        <dbReference type="PROSITE" id="PS50002"/>
    </source>
</evidence>
<accession>A0A9P3UIM4</accession>
<feature type="region of interest" description="Disordered" evidence="5">
    <location>
        <begin position="28"/>
        <end position="55"/>
    </location>
</feature>
<organism evidence="9 10">
    <name type="scientific">Lyophyllum shimeji</name>
    <name type="common">Hon-shimeji</name>
    <name type="synonym">Tricholoma shimeji</name>
    <dbReference type="NCBI Taxonomy" id="47721"/>
    <lineage>
        <taxon>Eukaryota</taxon>
        <taxon>Fungi</taxon>
        <taxon>Dikarya</taxon>
        <taxon>Basidiomycota</taxon>
        <taxon>Agaricomycotina</taxon>
        <taxon>Agaricomycetes</taxon>
        <taxon>Agaricomycetidae</taxon>
        <taxon>Agaricales</taxon>
        <taxon>Tricholomatineae</taxon>
        <taxon>Lyophyllaceae</taxon>
        <taxon>Lyophyllum</taxon>
    </lineage>
</organism>
<dbReference type="InterPro" id="IPR023578">
    <property type="entry name" value="Ras_GEF_dom_sf"/>
</dbReference>
<dbReference type="InterPro" id="IPR036964">
    <property type="entry name" value="RASGEF_cat_dom_sf"/>
</dbReference>
<keyword evidence="2 3" id="KW-0344">Guanine-nucleotide releasing factor</keyword>
<dbReference type="PANTHER" id="PTHR23113:SF368">
    <property type="entry name" value="CELL DIVISION CONTROL PROTEIN 25"/>
    <property type="match status" value="1"/>
</dbReference>
<evidence type="ECO:0000313" key="10">
    <source>
        <dbReference type="Proteomes" id="UP001063166"/>
    </source>
</evidence>
<dbReference type="InterPro" id="IPR001452">
    <property type="entry name" value="SH3_domain"/>
</dbReference>
<dbReference type="GO" id="GO:0005085">
    <property type="term" value="F:guanyl-nucleotide exchange factor activity"/>
    <property type="evidence" value="ECO:0007669"/>
    <property type="project" value="UniProtKB-KW"/>
</dbReference>
<dbReference type="CDD" id="cd06224">
    <property type="entry name" value="REM"/>
    <property type="match status" value="1"/>
</dbReference>
<dbReference type="GO" id="GO:0007265">
    <property type="term" value="P:Ras protein signal transduction"/>
    <property type="evidence" value="ECO:0007669"/>
    <property type="project" value="TreeGrafter"/>
</dbReference>
<evidence type="ECO:0000256" key="1">
    <source>
        <dbReference type="ARBA" id="ARBA00022443"/>
    </source>
</evidence>
<dbReference type="EMBL" id="BRPK01000003">
    <property type="protein sequence ID" value="GLB35754.1"/>
    <property type="molecule type" value="Genomic_DNA"/>
</dbReference>
<dbReference type="GO" id="GO:0005886">
    <property type="term" value="C:plasma membrane"/>
    <property type="evidence" value="ECO:0007669"/>
    <property type="project" value="TreeGrafter"/>
</dbReference>
<dbReference type="SUPFAM" id="SSF50044">
    <property type="entry name" value="SH3-domain"/>
    <property type="match status" value="1"/>
</dbReference>
<dbReference type="InterPro" id="IPR036028">
    <property type="entry name" value="SH3-like_dom_sf"/>
</dbReference>
<evidence type="ECO:0000256" key="5">
    <source>
        <dbReference type="SAM" id="MobiDB-lite"/>
    </source>
</evidence>
<sequence length="754" mass="85848">MVAHGQSSLNSRQSLHVHIDPFTYKSEIRVSPHSPSPSSANPTLSAEATTPTSPQEGSIICSVLCMYDFRSDDPDHLSFYKNEILDIVRQEESGWWAAIRKDKDRVGWIPQAFVERISDEMAEKLRNTRRELRAFEYQAEQLYVSAPTEPVLSLYDSPEAMTPSPPSGGSQRRDGSALPYLSSKPHDLVHSSLDSDPSYRLTFQYLQNDRLNNSHIPPVLQPPHTSSVYSKPTPFISQEDLPQTRNRAGTLPITAANAKRRDDRPPPTRLRPLHESNNSTEVVDFPISRSKNPIEGLIKRTRSQRLKPSIGLDESPPPRPIQAWYLKPLYSDQLDVDAEGHIRYGTLQGLVEKLTCEDKPLDTQKRAEETLFRNIFLMTFRTFTTADVLFDMLVETYRMDHPKDLATAELEEWTGYLIETQRRVLMVFTMWLEDHRLLEHEPHIASKLTEFLRLIGAPPLAAMARLLQKSIQRLTFATHGVSPTTSPKRARRSRAHRNGLIRNDLIKLDPLDTAEQLTLLESKRYVKITPEDCLRHGSKKPSCEESALSIFCSTHDQVVAWVKASVLSNDALGKRADTIDFWIKVAEKCKAMSNFATMSAVINGLSSTVINRLHLTWAHVGRKTSLESLLRHNEPTGGFAGYRNLLQHVEGPCVPFISMFLTDLVHIQDHYADEGERICWLQRQRSYETVNAMLRYQARPYDFAESESTMNFITKHLQEESAKDSNWFWTRSQEVQQSELAHADIRKGLEAAGF</sequence>
<dbReference type="InterPro" id="IPR008937">
    <property type="entry name" value="Ras-like_GEF"/>
</dbReference>
<feature type="compositionally biased region" description="Polar residues" evidence="5">
    <location>
        <begin position="40"/>
        <end position="55"/>
    </location>
</feature>
<dbReference type="SUPFAM" id="SSF48366">
    <property type="entry name" value="Ras GEF"/>
    <property type="match status" value="1"/>
</dbReference>
<evidence type="ECO:0000256" key="2">
    <source>
        <dbReference type="ARBA" id="ARBA00022658"/>
    </source>
</evidence>
<dbReference type="Gene3D" id="2.30.30.40">
    <property type="entry name" value="SH3 Domains"/>
    <property type="match status" value="1"/>
</dbReference>
<feature type="region of interest" description="Disordered" evidence="5">
    <location>
        <begin position="250"/>
        <end position="274"/>
    </location>
</feature>
<protein>
    <submittedName>
        <fullName evidence="9">Guanine nucleotide exchange factor for Ras-like GTPases N-terminal motif containing protein</fullName>
    </submittedName>
</protein>
<feature type="domain" description="Ras-GEF" evidence="7">
    <location>
        <begin position="509"/>
        <end position="738"/>
    </location>
</feature>
<dbReference type="AlphaFoldDB" id="A0A9P3UIM4"/>
<evidence type="ECO:0000256" key="3">
    <source>
        <dbReference type="PROSITE-ProRule" id="PRU00168"/>
    </source>
</evidence>
<dbReference type="SMART" id="SM00229">
    <property type="entry name" value="RasGEFN"/>
    <property type="match status" value="1"/>
</dbReference>
<keyword evidence="10" id="KW-1185">Reference proteome</keyword>
<evidence type="ECO:0000313" key="9">
    <source>
        <dbReference type="EMBL" id="GLB35754.1"/>
    </source>
</evidence>